<proteinExistence type="predicted"/>
<reference evidence="2 3" key="1">
    <citation type="journal article" date="2023" name="Plants (Basel)">
        <title>Bridging the Gap: Combining Genomics and Transcriptomics Approaches to Understand Stylosanthes scabra, an Orphan Legume from the Brazilian Caatinga.</title>
        <authorList>
            <person name="Ferreira-Neto J.R.C."/>
            <person name="da Silva M.D."/>
            <person name="Binneck E."/>
            <person name="de Melo N.F."/>
            <person name="da Silva R.H."/>
            <person name="de Melo A.L.T.M."/>
            <person name="Pandolfi V."/>
            <person name="Bustamante F.O."/>
            <person name="Brasileiro-Vidal A.C."/>
            <person name="Benko-Iseppon A.M."/>
        </authorList>
    </citation>
    <scope>NUCLEOTIDE SEQUENCE [LARGE SCALE GENOMIC DNA]</scope>
    <source>
        <tissue evidence="2">Leaves</tissue>
    </source>
</reference>
<keyword evidence="3" id="KW-1185">Reference proteome</keyword>
<organism evidence="2 3">
    <name type="scientific">Stylosanthes scabra</name>
    <dbReference type="NCBI Taxonomy" id="79078"/>
    <lineage>
        <taxon>Eukaryota</taxon>
        <taxon>Viridiplantae</taxon>
        <taxon>Streptophyta</taxon>
        <taxon>Embryophyta</taxon>
        <taxon>Tracheophyta</taxon>
        <taxon>Spermatophyta</taxon>
        <taxon>Magnoliopsida</taxon>
        <taxon>eudicotyledons</taxon>
        <taxon>Gunneridae</taxon>
        <taxon>Pentapetalae</taxon>
        <taxon>rosids</taxon>
        <taxon>fabids</taxon>
        <taxon>Fabales</taxon>
        <taxon>Fabaceae</taxon>
        <taxon>Papilionoideae</taxon>
        <taxon>50 kb inversion clade</taxon>
        <taxon>dalbergioids sensu lato</taxon>
        <taxon>Dalbergieae</taxon>
        <taxon>Pterocarpus clade</taxon>
        <taxon>Stylosanthes</taxon>
    </lineage>
</organism>
<sequence length="153" mass="16958">MSLKDNTTRNTEDTGGFTVRISGGSFRRNLRPPFEPTSSISSPKPPSTRNPPPPPPFPFRTVTTAFYRIPSLRKPPSQPVPKYSFFALVCQIAAANPHIVVVTRRCHCPSRRRRLLLSFRFHCSSSPPLSFLTTASSGRAALIVKFFAMAPSL</sequence>
<dbReference type="EMBL" id="JASCZI010212521">
    <property type="protein sequence ID" value="MED6199679.1"/>
    <property type="molecule type" value="Genomic_DNA"/>
</dbReference>
<evidence type="ECO:0000256" key="1">
    <source>
        <dbReference type="SAM" id="MobiDB-lite"/>
    </source>
</evidence>
<name>A0ABU6XR84_9FABA</name>
<accession>A0ABU6XR84</accession>
<gene>
    <name evidence="2" type="ORF">PIB30_078185</name>
</gene>
<comment type="caution">
    <text evidence="2">The sequence shown here is derived from an EMBL/GenBank/DDBJ whole genome shotgun (WGS) entry which is preliminary data.</text>
</comment>
<dbReference type="Proteomes" id="UP001341840">
    <property type="component" value="Unassembled WGS sequence"/>
</dbReference>
<evidence type="ECO:0000313" key="3">
    <source>
        <dbReference type="Proteomes" id="UP001341840"/>
    </source>
</evidence>
<feature type="region of interest" description="Disordered" evidence="1">
    <location>
        <begin position="1"/>
        <end position="58"/>
    </location>
</feature>
<feature type="compositionally biased region" description="Basic and acidic residues" evidence="1">
    <location>
        <begin position="1"/>
        <end position="12"/>
    </location>
</feature>
<evidence type="ECO:0000313" key="2">
    <source>
        <dbReference type="EMBL" id="MED6199679.1"/>
    </source>
</evidence>
<protein>
    <submittedName>
        <fullName evidence="2">Uncharacterized protein</fullName>
    </submittedName>
</protein>
<feature type="compositionally biased region" description="Pro residues" evidence="1">
    <location>
        <begin position="43"/>
        <end position="58"/>
    </location>
</feature>